<protein>
    <submittedName>
        <fullName evidence="2">Uncharacterized protein</fullName>
    </submittedName>
</protein>
<evidence type="ECO:0000313" key="2">
    <source>
        <dbReference type="EMBL" id="QHU27016.1"/>
    </source>
</evidence>
<feature type="region of interest" description="Disordered" evidence="1">
    <location>
        <begin position="68"/>
        <end position="92"/>
    </location>
</feature>
<name>A0A6C0L7S4_9ZZZZ</name>
<accession>A0A6C0L7S4</accession>
<feature type="compositionally biased region" description="Basic residues" evidence="1">
    <location>
        <begin position="74"/>
        <end position="92"/>
    </location>
</feature>
<evidence type="ECO:0000256" key="1">
    <source>
        <dbReference type="SAM" id="MobiDB-lite"/>
    </source>
</evidence>
<sequence>MSSSRKSHSSSRTRHWIIPESSDVDTFLKEKYDKIKVGDKITNAAEQQKDLVEYRVIMGENERKTVEETYSYGGKRKSKKSKTRKNRKTRRK</sequence>
<organism evidence="2">
    <name type="scientific">viral metagenome</name>
    <dbReference type="NCBI Taxonomy" id="1070528"/>
    <lineage>
        <taxon>unclassified sequences</taxon>
        <taxon>metagenomes</taxon>
        <taxon>organismal metagenomes</taxon>
    </lineage>
</organism>
<dbReference type="EMBL" id="MN740448">
    <property type="protein sequence ID" value="QHU27016.1"/>
    <property type="molecule type" value="Genomic_DNA"/>
</dbReference>
<reference evidence="2" key="1">
    <citation type="journal article" date="2020" name="Nature">
        <title>Giant virus diversity and host interactions through global metagenomics.</title>
        <authorList>
            <person name="Schulz F."/>
            <person name="Roux S."/>
            <person name="Paez-Espino D."/>
            <person name="Jungbluth S."/>
            <person name="Walsh D.A."/>
            <person name="Denef V.J."/>
            <person name="McMahon K.D."/>
            <person name="Konstantinidis K.T."/>
            <person name="Eloe-Fadrosh E.A."/>
            <person name="Kyrpides N.C."/>
            <person name="Woyke T."/>
        </authorList>
    </citation>
    <scope>NUCLEOTIDE SEQUENCE</scope>
    <source>
        <strain evidence="2">GVMAG-M-3300027759-42</strain>
    </source>
</reference>
<proteinExistence type="predicted"/>
<dbReference type="AlphaFoldDB" id="A0A6C0L7S4"/>